<reference evidence="2 3" key="1">
    <citation type="submission" date="2017-09" db="EMBL/GenBank/DDBJ databases">
        <title>Large-scale bioinformatics analysis of Bacillus genomes uncovers conserved roles of natural products in bacterial physiology.</title>
        <authorList>
            <consortium name="Agbiome Team Llc"/>
            <person name="Bleich R.M."/>
            <person name="Kirk G.J."/>
            <person name="Santa Maria K.C."/>
            <person name="Allen S.E."/>
            <person name="Farag S."/>
            <person name="Shank E.A."/>
            <person name="Bowers A."/>
        </authorList>
    </citation>
    <scope>NUCLEOTIDE SEQUENCE [LARGE SCALE GENOMIC DNA]</scope>
    <source>
        <strain evidence="2 3">AFS000414</strain>
    </source>
</reference>
<evidence type="ECO:0000313" key="3">
    <source>
        <dbReference type="Proteomes" id="UP000220435"/>
    </source>
</evidence>
<dbReference type="EMBL" id="NUFG01000004">
    <property type="protein sequence ID" value="PEK26609.1"/>
    <property type="molecule type" value="Genomic_DNA"/>
</dbReference>
<evidence type="ECO:0000259" key="1">
    <source>
        <dbReference type="Pfam" id="PF07791"/>
    </source>
</evidence>
<dbReference type="Proteomes" id="UP000220435">
    <property type="component" value="Unassembled WGS sequence"/>
</dbReference>
<dbReference type="Pfam" id="PF07791">
    <property type="entry name" value="Imm11"/>
    <property type="match status" value="1"/>
</dbReference>
<evidence type="ECO:0000313" key="2">
    <source>
        <dbReference type="EMBL" id="PEK26609.1"/>
    </source>
</evidence>
<sequence length="199" mass="22885">MKIWQLKSSTDDYETFQLLNYEEDKKYFKTSFNSMVSLSDSWTPQFIEVTDEGKSSDSPIFWGKSSDSPIFWGKSGVQIISEKAKNVLEPIVGDTIEFLPLIHKQTNKKYYAMHVLRVLEALDTNKTIFDKLSSGLIIGCKKFVFIPYVVQDEPIFKLKINGKVHPNYLLVSDQFKNAILESELKGFQFTEVWDSEEGA</sequence>
<proteinExistence type="predicted"/>
<organism evidence="2 3">
    <name type="scientific">Bacillus wiedmannii</name>
    <dbReference type="NCBI Taxonomy" id="1890302"/>
    <lineage>
        <taxon>Bacteria</taxon>
        <taxon>Bacillati</taxon>
        <taxon>Bacillota</taxon>
        <taxon>Bacilli</taxon>
        <taxon>Bacillales</taxon>
        <taxon>Bacillaceae</taxon>
        <taxon>Bacillus</taxon>
        <taxon>Bacillus cereus group</taxon>
    </lineage>
</organism>
<accession>A0AB73S3U5</accession>
<feature type="domain" description="Immunity MXAN-0049 protein" evidence="1">
    <location>
        <begin position="72"/>
        <end position="192"/>
    </location>
</feature>
<name>A0AB73S3U5_9BACI</name>
<dbReference type="AlphaFoldDB" id="A0AB73S3U5"/>
<dbReference type="RefSeq" id="WP_098057695.1">
    <property type="nucleotide sequence ID" value="NZ_NUFG01000004.1"/>
</dbReference>
<protein>
    <recommendedName>
        <fullName evidence="1">Immunity MXAN-0049 protein domain-containing protein</fullName>
    </recommendedName>
</protein>
<dbReference type="InterPro" id="IPR012433">
    <property type="entry name" value="Imm11"/>
</dbReference>
<comment type="caution">
    <text evidence="2">The sequence shown here is derived from an EMBL/GenBank/DDBJ whole genome shotgun (WGS) entry which is preliminary data.</text>
</comment>
<gene>
    <name evidence="2" type="ORF">CN694_07300</name>
</gene>